<dbReference type="Pfam" id="PF06657">
    <property type="entry name" value="Cep57_MT_bd"/>
    <property type="match status" value="1"/>
</dbReference>
<reference evidence="7 8" key="1">
    <citation type="journal article" date="2014" name="BMC Genomics">
        <title>Adaptive genomic structural variation in the grape powdery mildew pathogen, Erysiphe necator.</title>
        <authorList>
            <person name="Jones L."/>
            <person name="Riaz S."/>
            <person name="Morales-Cruz A."/>
            <person name="Amrine K.C."/>
            <person name="McGuire B."/>
            <person name="Gubler W.D."/>
            <person name="Walker M.A."/>
            <person name="Cantu D."/>
        </authorList>
    </citation>
    <scope>NUCLEOTIDE SEQUENCE [LARGE SCALE GENOMIC DNA]</scope>
    <source>
        <strain evidence="8">c</strain>
    </source>
</reference>
<feature type="compositionally biased region" description="Polar residues" evidence="5">
    <location>
        <begin position="190"/>
        <end position="204"/>
    </location>
</feature>
<feature type="domain" description="Cep57 centrosome microtubule-binding" evidence="6">
    <location>
        <begin position="933"/>
        <end position="1009"/>
    </location>
</feature>
<dbReference type="InterPro" id="IPR051756">
    <property type="entry name" value="Centrosomal_MT-associated"/>
</dbReference>
<evidence type="ECO:0000259" key="6">
    <source>
        <dbReference type="Pfam" id="PF06657"/>
    </source>
</evidence>
<dbReference type="OMA" id="RWEPRSH"/>
<accession>A0A0B1PGP1</accession>
<feature type="coiled-coil region" evidence="4">
    <location>
        <begin position="505"/>
        <end position="634"/>
    </location>
</feature>
<keyword evidence="3" id="KW-0206">Cytoskeleton</keyword>
<evidence type="ECO:0000256" key="1">
    <source>
        <dbReference type="ARBA" id="ARBA00004267"/>
    </source>
</evidence>
<proteinExistence type="predicted"/>
<dbReference type="GO" id="GO:0008017">
    <property type="term" value="F:microtubule binding"/>
    <property type="evidence" value="ECO:0007669"/>
    <property type="project" value="InterPro"/>
</dbReference>
<feature type="region of interest" description="Disordered" evidence="5">
    <location>
        <begin position="60"/>
        <end position="80"/>
    </location>
</feature>
<dbReference type="Proteomes" id="UP000030854">
    <property type="component" value="Unassembled WGS sequence"/>
</dbReference>
<keyword evidence="8" id="KW-1185">Reference proteome</keyword>
<dbReference type="EMBL" id="JNVN01000164">
    <property type="protein sequence ID" value="KHJ36026.1"/>
    <property type="molecule type" value="Genomic_DNA"/>
</dbReference>
<dbReference type="STRING" id="52586.A0A0B1PGP1"/>
<keyword evidence="4" id="KW-0175">Coiled coil</keyword>
<organism evidence="7 8">
    <name type="scientific">Uncinula necator</name>
    <name type="common">Grape powdery mildew</name>
    <dbReference type="NCBI Taxonomy" id="52586"/>
    <lineage>
        <taxon>Eukaryota</taxon>
        <taxon>Fungi</taxon>
        <taxon>Dikarya</taxon>
        <taxon>Ascomycota</taxon>
        <taxon>Pezizomycotina</taxon>
        <taxon>Leotiomycetes</taxon>
        <taxon>Erysiphales</taxon>
        <taxon>Erysiphaceae</taxon>
        <taxon>Erysiphe</taxon>
    </lineage>
</organism>
<feature type="compositionally biased region" description="Polar residues" evidence="5">
    <location>
        <begin position="61"/>
        <end position="71"/>
    </location>
</feature>
<name>A0A0B1PGP1_UNCNE</name>
<feature type="region of interest" description="Disordered" evidence="5">
    <location>
        <begin position="143"/>
        <end position="208"/>
    </location>
</feature>
<evidence type="ECO:0000256" key="3">
    <source>
        <dbReference type="ARBA" id="ARBA00023212"/>
    </source>
</evidence>
<evidence type="ECO:0000256" key="5">
    <source>
        <dbReference type="SAM" id="MobiDB-lite"/>
    </source>
</evidence>
<dbReference type="AlphaFoldDB" id="A0A0B1PGP1"/>
<dbReference type="GO" id="GO:0005815">
    <property type="term" value="C:microtubule organizing center"/>
    <property type="evidence" value="ECO:0007669"/>
    <property type="project" value="UniProtKB-SubCell"/>
</dbReference>
<keyword evidence="2" id="KW-0963">Cytoplasm</keyword>
<evidence type="ECO:0000256" key="4">
    <source>
        <dbReference type="SAM" id="Coils"/>
    </source>
</evidence>
<feature type="region of interest" description="Disordered" evidence="5">
    <location>
        <begin position="782"/>
        <end position="815"/>
    </location>
</feature>
<dbReference type="PANTHER" id="PTHR19336:SF9">
    <property type="entry name" value="SPINDLE POLE BODY PROTEIN PPC89"/>
    <property type="match status" value="1"/>
</dbReference>
<dbReference type="HOGENOM" id="CLU_004834_0_0_1"/>
<feature type="compositionally biased region" description="Low complexity" evidence="5">
    <location>
        <begin position="791"/>
        <end position="803"/>
    </location>
</feature>
<sequence length="1045" mass="117924">MAYNLKEARLKRSQLVNQYAGNLLRLNSPISSTGSCHGTVVSDTTSEFFSEIEEDFANGDIWNSTGNLNTSPKDRRKKNDIDNIRSTTKKHGRWEPRSHLLPIFQTSAIANEFPDFTSLDEATIEGNRNVNSGESISIELARGHKQKPNMASPRYSQSHQELKNASDPHNTSNYLRKPTAEPSKSYVSKDLNSTPRASNKSKSVGTRVISEQKKIARTTVHRSTNITSSNANAVNINKRELRSSHSFQPESDEEVENSILTREQPALFTNATNSTGANTYPSKCFNKISLTKKSSRYNDSRYCVVSDGKSCSKNDNNGNLNDVSNSRVDNYFLNTPSKRTNRNTQMQNKDEQIKFQGNPTQTTTSFLIPWNDNLHLTTSPNNDIPVFTAQGQVQSIRLPHEYIDGIDLPFEEEQIYNMIDNMNGQARKTQDILECIERRKSRLSGGEILLSSTRRSDSGLGESGSEVLGSIAGSALNEHIHKANNENYQGTQTQSQNKTEANPEIQRLSLLNEDLERQLSDTKSANKEAVAENWARIIEIRELTAKVRKIQTEKRRLEQEIVSNKQKLEEKEYINKASCEELKNLRQERERDTANWSSKSQEYESQIKNFRTEINELHRKLARSEKSCKVLKENTEKILESTRILETTKIKRLSKKSSQKENESKIIPTSKLFIKRQTSDHENPVAEPTAPVNDNNNSIDFDISGVSYSDGESLTHSIEKDITETNNFPGLTSSNFSDILGHGFAEKMRNGLESINELVEQQNIDSQTDLGETENITRFENTTQSVNSNPPLNLVTNTSTVTTPRKEFSKRSTLQRTKSLNEKNVTTVFKKSSRCKSTSALREVIPPQDPARSPDINKSTFESKVKVQKKSYSKSETSHIMHSCADHNSMNCSVCIQKISMSSKSAQKTTIRIEKPIPVSDRMPVTEPYEDQPTLRPSTSPGLALARAIKANQDEIEHIKQKYLEAHSSYLSQDASIGKSSRRSLRDLVNSLFIEMENKKDQLYRLYDVLEGQKTAGQEMTSDFLDVTLTNIGIKFDDTWNGCES</sequence>
<evidence type="ECO:0000256" key="2">
    <source>
        <dbReference type="ARBA" id="ARBA00022490"/>
    </source>
</evidence>
<feature type="region of interest" description="Disordered" evidence="5">
    <location>
        <begin position="677"/>
        <end position="697"/>
    </location>
</feature>
<feature type="region of interest" description="Disordered" evidence="5">
    <location>
        <begin position="921"/>
        <end position="940"/>
    </location>
</feature>
<evidence type="ECO:0000313" key="8">
    <source>
        <dbReference type="Proteomes" id="UP000030854"/>
    </source>
</evidence>
<comment type="caution">
    <text evidence="7">The sequence shown here is derived from an EMBL/GenBank/DDBJ whole genome shotgun (WGS) entry which is preliminary data.</text>
</comment>
<dbReference type="PANTHER" id="PTHR19336">
    <property type="entry name" value="UNCHARACTERIZED DUF1167"/>
    <property type="match status" value="1"/>
</dbReference>
<comment type="subcellular location">
    <subcellularLocation>
        <location evidence="1">Cytoplasm</location>
        <location evidence="1">Cytoskeleton</location>
        <location evidence="1">Microtubule organizing center</location>
    </subcellularLocation>
</comment>
<gene>
    <name evidence="7" type="ORF">EV44_g5140</name>
</gene>
<evidence type="ECO:0000313" key="7">
    <source>
        <dbReference type="EMBL" id="KHJ36026.1"/>
    </source>
</evidence>
<dbReference type="InterPro" id="IPR024957">
    <property type="entry name" value="Cep57_MT-bd_dom"/>
</dbReference>
<protein>
    <recommendedName>
        <fullName evidence="6">Cep57 centrosome microtubule-binding domain-containing protein</fullName>
    </recommendedName>
</protein>